<keyword evidence="1" id="KW-0143">Chaperone</keyword>
<accession>A2C6M9</accession>
<dbReference type="GO" id="GO:0042026">
    <property type="term" value="P:protein refolding"/>
    <property type="evidence" value="ECO:0007669"/>
    <property type="project" value="TreeGrafter"/>
</dbReference>
<evidence type="ECO:0000256" key="1">
    <source>
        <dbReference type="ARBA" id="ARBA00023186"/>
    </source>
</evidence>
<sequence length="319" mass="34585">MAGSGYRDYFKVLGVERNADSDDIKRAFRKLARQYHPDVNPGDSTAEAKFKEVSEAYEVLSDPDKRSKYEQFGRYWNQASGMGGGGPAGAGFEVDFGRYGNFDDFINDLLGRFGGPQAAAGFGAGFPGGAGFPRGSSRAPVNLDAEATLKVSFAEAFRGTERTLSVNEERVQVRIPQGIKPGSRLRLKGKGNLQPGTGRRGDLFLNIDVQTHPLWRLDGDQLRADLPVALDEFALGGTATVMTPDGEAQVTIPAGTSPGRSLRLKGKGWPSPGGRGDLLLTLNLKLPSEWSADELELLKRLQQSRSTDPRQAWLQMAPL</sequence>
<dbReference type="InterPro" id="IPR002939">
    <property type="entry name" value="DnaJ_C"/>
</dbReference>
<name>A2C6M9_PROM3</name>
<dbReference type="SMART" id="SM00271">
    <property type="entry name" value="DnaJ"/>
    <property type="match status" value="1"/>
</dbReference>
<dbReference type="PANTHER" id="PTHR43096:SF52">
    <property type="entry name" value="DNAJ HOMOLOG 1, MITOCHONDRIAL-RELATED"/>
    <property type="match status" value="1"/>
</dbReference>
<proteinExistence type="predicted"/>
<dbReference type="RefSeq" id="WP_011825064.1">
    <property type="nucleotide sequence ID" value="NC_008820.1"/>
</dbReference>
<evidence type="ECO:0000313" key="4">
    <source>
        <dbReference type="Proteomes" id="UP000002274"/>
    </source>
</evidence>
<dbReference type="InterPro" id="IPR008971">
    <property type="entry name" value="HSP40/DnaJ_pept-bd"/>
</dbReference>
<dbReference type="InterPro" id="IPR001623">
    <property type="entry name" value="DnaJ_domain"/>
</dbReference>
<dbReference type="InterPro" id="IPR018253">
    <property type="entry name" value="DnaJ_domain_CS"/>
</dbReference>
<reference evidence="3 4" key="1">
    <citation type="journal article" date="2007" name="PLoS Genet.">
        <title>Patterns and implications of gene gain and loss in the evolution of Prochlorococcus.</title>
        <authorList>
            <person name="Kettler G.C."/>
            <person name="Martiny A.C."/>
            <person name="Huang K."/>
            <person name="Zucker J."/>
            <person name="Coleman M.L."/>
            <person name="Rodrigue S."/>
            <person name="Chen F."/>
            <person name="Lapidus A."/>
            <person name="Ferriera S."/>
            <person name="Johnson J."/>
            <person name="Steglich C."/>
            <person name="Church G.M."/>
            <person name="Richardson P."/>
            <person name="Chisholm S.W."/>
        </authorList>
    </citation>
    <scope>NUCLEOTIDE SEQUENCE [LARGE SCALE GENOMIC DNA]</scope>
    <source>
        <strain evidence="3 4">MIT 9303</strain>
    </source>
</reference>
<dbReference type="CDD" id="cd10747">
    <property type="entry name" value="DnaJ_C"/>
    <property type="match status" value="1"/>
</dbReference>
<dbReference type="InterPro" id="IPR036869">
    <property type="entry name" value="J_dom_sf"/>
</dbReference>
<dbReference type="PRINTS" id="PR00625">
    <property type="entry name" value="JDOMAIN"/>
</dbReference>
<dbReference type="CDD" id="cd06257">
    <property type="entry name" value="DnaJ"/>
    <property type="match status" value="1"/>
</dbReference>
<dbReference type="BioCyc" id="PMAR59922:G1G80-359-MONOMER"/>
<dbReference type="SUPFAM" id="SSF49493">
    <property type="entry name" value="HSP40/DnaJ peptide-binding domain"/>
    <property type="match status" value="2"/>
</dbReference>
<dbReference type="EMBL" id="CP000554">
    <property type="protein sequence ID" value="ABM77139.1"/>
    <property type="molecule type" value="Genomic_DNA"/>
</dbReference>
<dbReference type="AlphaFoldDB" id="A2C6M9"/>
<dbReference type="GO" id="GO:0051082">
    <property type="term" value="F:unfolded protein binding"/>
    <property type="evidence" value="ECO:0007669"/>
    <property type="project" value="InterPro"/>
</dbReference>
<dbReference type="Proteomes" id="UP000002274">
    <property type="component" value="Chromosome"/>
</dbReference>
<dbReference type="KEGG" id="pmf:P9303_03871"/>
<dbReference type="PROSITE" id="PS00636">
    <property type="entry name" value="DNAJ_1"/>
    <property type="match status" value="1"/>
</dbReference>
<dbReference type="Gene3D" id="2.60.260.20">
    <property type="entry name" value="Urease metallochaperone UreE, N-terminal domain"/>
    <property type="match status" value="2"/>
</dbReference>
<dbReference type="GO" id="GO:0005737">
    <property type="term" value="C:cytoplasm"/>
    <property type="evidence" value="ECO:0007669"/>
    <property type="project" value="TreeGrafter"/>
</dbReference>
<gene>
    <name evidence="3" type="ordered locus">P9303_03871</name>
</gene>
<evidence type="ECO:0000313" key="3">
    <source>
        <dbReference type="EMBL" id="ABM77139.1"/>
    </source>
</evidence>
<feature type="domain" description="J" evidence="2">
    <location>
        <begin position="8"/>
        <end position="73"/>
    </location>
</feature>
<dbReference type="SUPFAM" id="SSF46565">
    <property type="entry name" value="Chaperone J-domain"/>
    <property type="match status" value="1"/>
</dbReference>
<dbReference type="Pfam" id="PF00226">
    <property type="entry name" value="DnaJ"/>
    <property type="match status" value="1"/>
</dbReference>
<dbReference type="STRING" id="59922.P9303_03871"/>
<dbReference type="Gene3D" id="1.10.287.110">
    <property type="entry name" value="DnaJ domain"/>
    <property type="match status" value="1"/>
</dbReference>
<organism evidence="3 4">
    <name type="scientific">Prochlorococcus marinus (strain MIT 9303)</name>
    <dbReference type="NCBI Taxonomy" id="59922"/>
    <lineage>
        <taxon>Bacteria</taxon>
        <taxon>Bacillati</taxon>
        <taxon>Cyanobacteriota</taxon>
        <taxon>Cyanophyceae</taxon>
        <taxon>Synechococcales</taxon>
        <taxon>Prochlorococcaceae</taxon>
        <taxon>Prochlorococcus</taxon>
    </lineage>
</organism>
<dbReference type="PROSITE" id="PS50076">
    <property type="entry name" value="DNAJ_2"/>
    <property type="match status" value="1"/>
</dbReference>
<evidence type="ECO:0000259" key="2">
    <source>
        <dbReference type="PROSITE" id="PS50076"/>
    </source>
</evidence>
<protein>
    <submittedName>
        <fullName evidence="3">DnaJ3 protein</fullName>
    </submittedName>
</protein>
<dbReference type="PANTHER" id="PTHR43096">
    <property type="entry name" value="DNAJ HOMOLOG 1, MITOCHONDRIAL-RELATED"/>
    <property type="match status" value="1"/>
</dbReference>
<dbReference type="Pfam" id="PF01556">
    <property type="entry name" value="DnaJ_C"/>
    <property type="match status" value="1"/>
</dbReference>
<dbReference type="HOGENOM" id="CLU_017633_0_0_3"/>